<sequence length="95" mass="10217">MVKVLIAVLLICAIYIQFADAQEPACVCGLELGRLCGNRHDVDVPKSEPYLTGDGCTSNSLYECRFKHGDAIFIAKCPKGACQHNIAGEDTCLVA</sequence>
<proteinExistence type="predicted"/>
<feature type="chain" id="PRO_5036211851" evidence="1">
    <location>
        <begin position="22"/>
        <end position="95"/>
    </location>
</feature>
<dbReference type="Proteomes" id="UP000728032">
    <property type="component" value="Unassembled WGS sequence"/>
</dbReference>
<evidence type="ECO:0000313" key="3">
    <source>
        <dbReference type="Proteomes" id="UP000728032"/>
    </source>
</evidence>
<name>A0A7R9QF72_9ACAR</name>
<feature type="signal peptide" evidence="1">
    <location>
        <begin position="1"/>
        <end position="21"/>
    </location>
</feature>
<evidence type="ECO:0000313" key="2">
    <source>
        <dbReference type="EMBL" id="CAD7643679.1"/>
    </source>
</evidence>
<keyword evidence="1" id="KW-0732">Signal</keyword>
<accession>A0A7R9QF72</accession>
<keyword evidence="3" id="KW-1185">Reference proteome</keyword>
<dbReference type="EMBL" id="OC916262">
    <property type="protein sequence ID" value="CAD7643679.1"/>
    <property type="molecule type" value="Genomic_DNA"/>
</dbReference>
<dbReference type="AlphaFoldDB" id="A0A7R9QF72"/>
<dbReference type="EMBL" id="CAJPVJ010001437">
    <property type="protein sequence ID" value="CAG2164708.1"/>
    <property type="molecule type" value="Genomic_DNA"/>
</dbReference>
<evidence type="ECO:0000256" key="1">
    <source>
        <dbReference type="SAM" id="SignalP"/>
    </source>
</evidence>
<gene>
    <name evidence="2" type="ORF">ONB1V03_LOCUS4257</name>
</gene>
<organism evidence="2">
    <name type="scientific">Oppiella nova</name>
    <dbReference type="NCBI Taxonomy" id="334625"/>
    <lineage>
        <taxon>Eukaryota</taxon>
        <taxon>Metazoa</taxon>
        <taxon>Ecdysozoa</taxon>
        <taxon>Arthropoda</taxon>
        <taxon>Chelicerata</taxon>
        <taxon>Arachnida</taxon>
        <taxon>Acari</taxon>
        <taxon>Acariformes</taxon>
        <taxon>Sarcoptiformes</taxon>
        <taxon>Oribatida</taxon>
        <taxon>Brachypylina</taxon>
        <taxon>Oppioidea</taxon>
        <taxon>Oppiidae</taxon>
        <taxon>Oppiella</taxon>
    </lineage>
</organism>
<reference evidence="2" key="1">
    <citation type="submission" date="2020-11" db="EMBL/GenBank/DDBJ databases">
        <authorList>
            <person name="Tran Van P."/>
        </authorList>
    </citation>
    <scope>NUCLEOTIDE SEQUENCE</scope>
</reference>
<protein>
    <submittedName>
        <fullName evidence="2">Uncharacterized protein</fullName>
    </submittedName>
</protein>